<evidence type="ECO:0000313" key="19">
    <source>
        <dbReference type="EMBL" id="KAK1801423.1"/>
    </source>
</evidence>
<dbReference type="GO" id="GO:0000701">
    <property type="term" value="F:purine-specific mismatch base pair DNA N-glycosylase activity"/>
    <property type="evidence" value="ECO:0007669"/>
    <property type="project" value="UniProtKB-EC"/>
</dbReference>
<evidence type="ECO:0000256" key="17">
    <source>
        <dbReference type="ARBA" id="ARBA00081502"/>
    </source>
</evidence>
<keyword evidence="15" id="KW-0326">Glycosidase</keyword>
<keyword evidence="14" id="KW-0539">Nucleus</keyword>
<dbReference type="GO" id="GO:0006284">
    <property type="term" value="P:base-excision repair"/>
    <property type="evidence" value="ECO:0007669"/>
    <property type="project" value="InterPro"/>
</dbReference>
<dbReference type="SUPFAM" id="SSF55811">
    <property type="entry name" value="Nudix"/>
    <property type="match status" value="1"/>
</dbReference>
<dbReference type="GO" id="GO:0006298">
    <property type="term" value="P:mismatch repair"/>
    <property type="evidence" value="ECO:0007669"/>
    <property type="project" value="TreeGrafter"/>
</dbReference>
<dbReference type="Gene3D" id="1.25.10.10">
    <property type="entry name" value="Leucine-rich Repeat Variant"/>
    <property type="match status" value="1"/>
</dbReference>
<dbReference type="Gene3D" id="1.10.340.30">
    <property type="entry name" value="Hypothetical protein, domain 2"/>
    <property type="match status" value="2"/>
</dbReference>
<dbReference type="PROSITE" id="PS01155">
    <property type="entry name" value="ENDONUCLEASE_III_2"/>
    <property type="match status" value="1"/>
</dbReference>
<dbReference type="SUPFAM" id="SSF48150">
    <property type="entry name" value="DNA-glycosylase"/>
    <property type="match status" value="2"/>
</dbReference>
<keyword evidence="13" id="KW-0234">DNA repair</keyword>
<evidence type="ECO:0000256" key="14">
    <source>
        <dbReference type="ARBA" id="ARBA00023242"/>
    </source>
</evidence>
<dbReference type="Gene3D" id="3.90.79.10">
    <property type="entry name" value="Nucleoside Triphosphate Pyrophosphohydrolase"/>
    <property type="match status" value="1"/>
</dbReference>
<dbReference type="FunFam" id="3.90.79.10:FF:000026">
    <property type="entry name" value="Adenine DNA glycosylase"/>
    <property type="match status" value="1"/>
</dbReference>
<dbReference type="Gene3D" id="1.10.1670.10">
    <property type="entry name" value="Helix-hairpin-Helix base-excision DNA repair enzymes (C-terminal)"/>
    <property type="match status" value="2"/>
</dbReference>
<dbReference type="GO" id="GO:0035485">
    <property type="term" value="F:adenine/guanine mispair binding"/>
    <property type="evidence" value="ECO:0007669"/>
    <property type="project" value="TreeGrafter"/>
</dbReference>
<evidence type="ECO:0000259" key="18">
    <source>
        <dbReference type="SMART" id="SM00478"/>
    </source>
</evidence>
<dbReference type="GO" id="GO:0032357">
    <property type="term" value="F:oxidized purine DNA binding"/>
    <property type="evidence" value="ECO:0007669"/>
    <property type="project" value="TreeGrafter"/>
</dbReference>
<comment type="cofactor">
    <cofactor evidence="2">
        <name>[4Fe-4S] cluster</name>
        <dbReference type="ChEBI" id="CHEBI:49883"/>
    </cofactor>
</comment>
<dbReference type="InterPro" id="IPR041090">
    <property type="entry name" value="DUF5578"/>
</dbReference>
<comment type="similarity">
    <text evidence="4">Belongs to the Nth/MutY family.</text>
</comment>
<evidence type="ECO:0000256" key="5">
    <source>
        <dbReference type="ARBA" id="ARBA00012045"/>
    </source>
</evidence>
<dbReference type="InterPro" id="IPR015797">
    <property type="entry name" value="NUDIX_hydrolase-like_dom_sf"/>
</dbReference>
<evidence type="ECO:0000256" key="10">
    <source>
        <dbReference type="ARBA" id="ARBA00022801"/>
    </source>
</evidence>
<keyword evidence="20" id="KW-1185">Reference proteome</keyword>
<dbReference type="InterPro" id="IPR029119">
    <property type="entry name" value="MutY_C"/>
</dbReference>
<proteinExistence type="inferred from homology"/>
<dbReference type="CDD" id="cd03431">
    <property type="entry name" value="NUDIX_DNA_Glycosylase_C-MutY"/>
    <property type="match status" value="1"/>
</dbReference>
<keyword evidence="12" id="KW-0411">Iron-sulfur</keyword>
<evidence type="ECO:0000256" key="13">
    <source>
        <dbReference type="ARBA" id="ARBA00023204"/>
    </source>
</evidence>
<evidence type="ECO:0000256" key="16">
    <source>
        <dbReference type="ARBA" id="ARBA00058024"/>
    </source>
</evidence>
<evidence type="ECO:0000256" key="15">
    <source>
        <dbReference type="ARBA" id="ARBA00023295"/>
    </source>
</evidence>
<dbReference type="GO" id="GO:0034039">
    <property type="term" value="F:8-oxo-7,8-dihydroguanine DNA N-glycosylase activity"/>
    <property type="evidence" value="ECO:0007669"/>
    <property type="project" value="TreeGrafter"/>
</dbReference>
<keyword evidence="9" id="KW-0227">DNA damage</keyword>
<keyword evidence="7" id="KW-0004">4Fe-4S</keyword>
<evidence type="ECO:0000256" key="11">
    <source>
        <dbReference type="ARBA" id="ARBA00023004"/>
    </source>
</evidence>
<keyword evidence="10" id="KW-0378">Hydrolase</keyword>
<gene>
    <name evidence="19" type="ORF">P4O66_022690</name>
</gene>
<name>A0AAD9E1Z7_9TELE</name>
<keyword evidence="11" id="KW-0408">Iron</keyword>
<evidence type="ECO:0000256" key="3">
    <source>
        <dbReference type="ARBA" id="ARBA00004123"/>
    </source>
</evidence>
<evidence type="ECO:0000256" key="4">
    <source>
        <dbReference type="ARBA" id="ARBA00008343"/>
    </source>
</evidence>
<dbReference type="InterPro" id="IPR011989">
    <property type="entry name" value="ARM-like"/>
</dbReference>
<comment type="catalytic activity">
    <reaction evidence="1">
        <text>Hydrolyzes free adenine bases from 7,8-dihydro-8-oxoguanine:adenine mismatched double-stranded DNA, leaving an apurinic site.</text>
        <dbReference type="EC" id="3.2.2.31"/>
    </reaction>
</comment>
<dbReference type="GO" id="GO:0046872">
    <property type="term" value="F:metal ion binding"/>
    <property type="evidence" value="ECO:0007669"/>
    <property type="project" value="UniProtKB-KW"/>
</dbReference>
<dbReference type="Pfam" id="PF14815">
    <property type="entry name" value="NUDIX_4"/>
    <property type="match status" value="1"/>
</dbReference>
<dbReference type="PROSITE" id="PS00764">
    <property type="entry name" value="ENDONUCLEASE_III_1"/>
    <property type="match status" value="1"/>
</dbReference>
<dbReference type="Pfam" id="PF17741">
    <property type="entry name" value="DUF5578"/>
    <property type="match status" value="1"/>
</dbReference>
<dbReference type="InterPro" id="IPR044298">
    <property type="entry name" value="MIG/MutY"/>
</dbReference>
<dbReference type="EC" id="3.2.2.31" evidence="5"/>
<dbReference type="Proteomes" id="UP001239994">
    <property type="component" value="Unassembled WGS sequence"/>
</dbReference>
<dbReference type="PANTHER" id="PTHR42944">
    <property type="entry name" value="ADENINE DNA GLYCOSYLASE"/>
    <property type="match status" value="1"/>
</dbReference>
<dbReference type="Pfam" id="PF00730">
    <property type="entry name" value="HhH-GPD"/>
    <property type="match status" value="1"/>
</dbReference>
<keyword evidence="8" id="KW-0479">Metal-binding</keyword>
<dbReference type="InterPro" id="IPR023170">
    <property type="entry name" value="HhH_base_excis_C"/>
</dbReference>
<evidence type="ECO:0000256" key="12">
    <source>
        <dbReference type="ARBA" id="ARBA00023014"/>
    </source>
</evidence>
<comment type="function">
    <text evidence="16">Involved in oxidative DNA damage repair. Initiates repair of A*oxoG to C*G by removing the inappropriately paired adenine base from the DNA backbone. Possesses both adenine and 2-OH-A DNA glycosylase activities.</text>
</comment>
<dbReference type="SMART" id="SM00525">
    <property type="entry name" value="FES"/>
    <property type="match status" value="1"/>
</dbReference>
<organism evidence="19 20">
    <name type="scientific">Electrophorus voltai</name>
    <dbReference type="NCBI Taxonomy" id="2609070"/>
    <lineage>
        <taxon>Eukaryota</taxon>
        <taxon>Metazoa</taxon>
        <taxon>Chordata</taxon>
        <taxon>Craniata</taxon>
        <taxon>Vertebrata</taxon>
        <taxon>Euteleostomi</taxon>
        <taxon>Actinopterygii</taxon>
        <taxon>Neopterygii</taxon>
        <taxon>Teleostei</taxon>
        <taxon>Ostariophysi</taxon>
        <taxon>Gymnotiformes</taxon>
        <taxon>Gymnotoidei</taxon>
        <taxon>Gymnotidae</taxon>
        <taxon>Electrophorus</taxon>
    </lineage>
</organism>
<sequence length="868" mass="97409">MFTSKERDATGLVLSVLHKWDQGNKSARASMLQEFLTRNAGKTSMELELEFAQAGSLFLTRITAWMRLTLFSYMFGTYLELQLRALEVFLSAAGRYLMEFLEMGGVLTLLEVLGHSQITEKAKTLALHLLRIIANTGRKYKEIICESYGMVYVTACAEETQHTASVLLEALAHGNPRYQQQVYKGLVALLSCNCPKTQQLVLQTVRTVQVIVKTAHLSIVEPLLNLLRSLHLEVQYEAIELIKELQQTEVRPALLRALVTLLKPAREGVCKHKILQGATSLPPLKTSYQVFRMLAEEKQDISEELIHLGVIHHLLCAMGNLEHADTQRQASLALEHFVRSYPVVEEHVRTAMGPALFDCFMHNAELLYMSTDQVQADLLLANKVHILRAESARPSSYHFFNEPAEVSLFRSRLLRWYDQSKRDLPWRTVAMTETDANIRTYAVWVSEVMLQQTQVATVIDYYNKWMKASHLSCRWPTVQELAAASVEVIRSETESGKGPGLPPALTQQCLLFFWQDVNEMWAGLGYYSRGRRLHQGAQKVVVVMSELAGEMPRTTQGLLKWLPGVGRYTAGAVGSIALGLVTGAVDGNVTRVLCRLRAIGADCTSSLVTDLLWEICNLIVDPERPGQFNQALMELGALVCRPKSPLCARCPVQTHCHAYRKVILIQETDAKSPLSNPDSVQSPCVPDIEDCSGDSSCKMCLSEGWARDLGVQNYPRKPVRKAPRVERMVTCVLRCRMTEDEDEPQYLLIQRPSTGLLAGMWELPSILLEEDIPVKKHRALLSAEVQRIVGTSPDEDSFQYLGEVVHIFSHIHQTYVVYSASVGGSTERDREPQSRWVSASALQEAAVSTGVKKIMKLYYESTSKLQDT</sequence>
<dbReference type="CDD" id="cd00056">
    <property type="entry name" value="ENDO3c"/>
    <property type="match status" value="1"/>
</dbReference>
<evidence type="ECO:0000313" key="20">
    <source>
        <dbReference type="Proteomes" id="UP001239994"/>
    </source>
</evidence>
<protein>
    <recommendedName>
        <fullName evidence="6">Adenine DNA glycosylase</fullName>
        <ecNumber evidence="5">3.2.2.31</ecNumber>
    </recommendedName>
    <alternativeName>
        <fullName evidence="17">MutY homolog</fullName>
    </alternativeName>
</protein>
<evidence type="ECO:0000256" key="2">
    <source>
        <dbReference type="ARBA" id="ARBA00001966"/>
    </source>
</evidence>
<reference evidence="19" key="1">
    <citation type="submission" date="2023-03" db="EMBL/GenBank/DDBJ databases">
        <title>Electrophorus voltai genome.</title>
        <authorList>
            <person name="Bian C."/>
        </authorList>
    </citation>
    <scope>NUCLEOTIDE SEQUENCE</scope>
    <source>
        <strain evidence="19">CB-2022</strain>
        <tissue evidence="19">Muscle</tissue>
    </source>
</reference>
<comment type="subcellular location">
    <subcellularLocation>
        <location evidence="3">Nucleus</location>
    </subcellularLocation>
</comment>
<accession>A0AAD9E1Z7</accession>
<evidence type="ECO:0000256" key="1">
    <source>
        <dbReference type="ARBA" id="ARBA00000843"/>
    </source>
</evidence>
<comment type="caution">
    <text evidence="19">The sequence shown here is derived from an EMBL/GenBank/DDBJ whole genome shotgun (WGS) entry which is preliminary data.</text>
</comment>
<feature type="domain" description="HhH-GPD" evidence="18">
    <location>
        <begin position="449"/>
        <end position="638"/>
    </location>
</feature>
<evidence type="ECO:0000256" key="9">
    <source>
        <dbReference type="ARBA" id="ARBA00022763"/>
    </source>
</evidence>
<dbReference type="SMART" id="SM00478">
    <property type="entry name" value="ENDO3c"/>
    <property type="match status" value="1"/>
</dbReference>
<dbReference type="AlphaFoldDB" id="A0AAD9E1Z7"/>
<dbReference type="InterPro" id="IPR003651">
    <property type="entry name" value="Endonuclease3_FeS-loop_motif"/>
</dbReference>
<dbReference type="InterPro" id="IPR004036">
    <property type="entry name" value="Endonuclease-III-like_CS2"/>
</dbReference>
<dbReference type="InterPro" id="IPR011257">
    <property type="entry name" value="DNA_glycosylase"/>
</dbReference>
<dbReference type="InterPro" id="IPR003265">
    <property type="entry name" value="HhH-GPD_domain"/>
</dbReference>
<dbReference type="PANTHER" id="PTHR42944:SF1">
    <property type="entry name" value="ADENINE DNA GLYCOSYLASE"/>
    <property type="match status" value="1"/>
</dbReference>
<dbReference type="EMBL" id="JAROKS010000009">
    <property type="protein sequence ID" value="KAK1801423.1"/>
    <property type="molecule type" value="Genomic_DNA"/>
</dbReference>
<dbReference type="InterPro" id="IPR004035">
    <property type="entry name" value="Endouclease-III_FeS-bd_BS"/>
</dbReference>
<dbReference type="GO" id="GO:0051539">
    <property type="term" value="F:4 iron, 4 sulfur cluster binding"/>
    <property type="evidence" value="ECO:0007669"/>
    <property type="project" value="UniProtKB-KW"/>
</dbReference>
<dbReference type="SUPFAM" id="SSF48371">
    <property type="entry name" value="ARM repeat"/>
    <property type="match status" value="1"/>
</dbReference>
<evidence type="ECO:0000256" key="6">
    <source>
        <dbReference type="ARBA" id="ARBA00022023"/>
    </source>
</evidence>
<feature type="non-terminal residue" evidence="19">
    <location>
        <position position="868"/>
    </location>
</feature>
<dbReference type="GO" id="GO:0005634">
    <property type="term" value="C:nucleus"/>
    <property type="evidence" value="ECO:0007669"/>
    <property type="project" value="UniProtKB-SubCell"/>
</dbReference>
<dbReference type="FunFam" id="1.10.1670.10:FF:000002">
    <property type="entry name" value="Adenine DNA glycosylase"/>
    <property type="match status" value="1"/>
</dbReference>
<dbReference type="InterPro" id="IPR016024">
    <property type="entry name" value="ARM-type_fold"/>
</dbReference>
<evidence type="ECO:0000256" key="7">
    <source>
        <dbReference type="ARBA" id="ARBA00022485"/>
    </source>
</evidence>
<evidence type="ECO:0000256" key="8">
    <source>
        <dbReference type="ARBA" id="ARBA00022723"/>
    </source>
</evidence>